<evidence type="ECO:0000313" key="2">
    <source>
        <dbReference type="Proteomes" id="UP000307173"/>
    </source>
</evidence>
<dbReference type="Proteomes" id="UP000307173">
    <property type="component" value="Unassembled WGS sequence"/>
</dbReference>
<dbReference type="AlphaFoldDB" id="A0A4T0WWZ2"/>
<dbReference type="OrthoDB" id="3997966at2759"/>
<evidence type="ECO:0000313" key="1">
    <source>
        <dbReference type="EMBL" id="TID15831.1"/>
    </source>
</evidence>
<keyword evidence="2" id="KW-1185">Reference proteome</keyword>
<sequence length="124" mass="14405">MKYRNFDPSTDQPISAVDLLKKYNEFDEVKIGNLDITKVIAQSNSNPTDEDLTSKLLKRFDKIANIINTNAIKKKSSLGVKRKENLTEFDKYLKNKYPLADIKTEEKLTILLKERIKEIVDDRK</sequence>
<accession>A0A4T0WWZ2</accession>
<name>A0A4T0WWZ2_9ASCO</name>
<gene>
    <name evidence="1" type="ORF">CANINC_004361</name>
</gene>
<protein>
    <submittedName>
        <fullName evidence="1">Uncharacterized protein</fullName>
    </submittedName>
</protein>
<comment type="caution">
    <text evidence="1">The sequence shown here is derived from an EMBL/GenBank/DDBJ whole genome shotgun (WGS) entry which is preliminary data.</text>
</comment>
<organism evidence="1 2">
    <name type="scientific">Pichia inconspicua</name>
    <dbReference type="NCBI Taxonomy" id="52247"/>
    <lineage>
        <taxon>Eukaryota</taxon>
        <taxon>Fungi</taxon>
        <taxon>Dikarya</taxon>
        <taxon>Ascomycota</taxon>
        <taxon>Saccharomycotina</taxon>
        <taxon>Pichiomycetes</taxon>
        <taxon>Pichiales</taxon>
        <taxon>Pichiaceae</taxon>
        <taxon>Pichia</taxon>
    </lineage>
</organism>
<reference evidence="1 2" key="1">
    <citation type="journal article" date="2019" name="Front. Genet.">
        <title>Whole-Genome Sequencing of the Opportunistic Yeast Pathogen Candida inconspicua Uncovers Its Hybrid Origin.</title>
        <authorList>
            <person name="Mixao V."/>
            <person name="Hansen A.P."/>
            <person name="Saus E."/>
            <person name="Boekhout T."/>
            <person name="Lass-Florl C."/>
            <person name="Gabaldon T."/>
        </authorList>
    </citation>
    <scope>NUCLEOTIDE SEQUENCE [LARGE SCALE GENOMIC DNA]</scope>
    <source>
        <strain evidence="1 2">CBS 180</strain>
    </source>
</reference>
<dbReference type="EMBL" id="SELW01000652">
    <property type="protein sequence ID" value="TID15831.1"/>
    <property type="molecule type" value="Genomic_DNA"/>
</dbReference>
<proteinExistence type="predicted"/>